<dbReference type="InterPro" id="IPR002104">
    <property type="entry name" value="Integrase_catalytic"/>
</dbReference>
<dbReference type="PANTHER" id="PTHR30349:SF64">
    <property type="entry name" value="PROPHAGE INTEGRASE INTD-RELATED"/>
    <property type="match status" value="1"/>
</dbReference>
<dbReference type="Gene3D" id="1.10.150.130">
    <property type="match status" value="1"/>
</dbReference>
<dbReference type="GO" id="GO:0015074">
    <property type="term" value="P:DNA integration"/>
    <property type="evidence" value="ECO:0007669"/>
    <property type="project" value="InterPro"/>
</dbReference>
<dbReference type="CDD" id="cd00397">
    <property type="entry name" value="DNA_BRE_C"/>
    <property type="match status" value="1"/>
</dbReference>
<evidence type="ECO:0000256" key="1">
    <source>
        <dbReference type="ARBA" id="ARBA00008857"/>
    </source>
</evidence>
<name>A0A7G9LDR3_9FLAO</name>
<evidence type="ECO:0000313" key="6">
    <source>
        <dbReference type="Proteomes" id="UP000515808"/>
    </source>
</evidence>
<protein>
    <submittedName>
        <fullName evidence="5">Site-specific integrase</fullName>
    </submittedName>
</protein>
<dbReference type="PANTHER" id="PTHR30349">
    <property type="entry name" value="PHAGE INTEGRASE-RELATED"/>
    <property type="match status" value="1"/>
</dbReference>
<evidence type="ECO:0000259" key="4">
    <source>
        <dbReference type="PROSITE" id="PS51898"/>
    </source>
</evidence>
<dbReference type="GO" id="GO:0006310">
    <property type="term" value="P:DNA recombination"/>
    <property type="evidence" value="ECO:0007669"/>
    <property type="project" value="UniProtKB-KW"/>
</dbReference>
<dbReference type="EMBL" id="CP060695">
    <property type="protein sequence ID" value="QNM86762.1"/>
    <property type="molecule type" value="Genomic_DNA"/>
</dbReference>
<dbReference type="RefSeq" id="WP_187483637.1">
    <property type="nucleotide sequence ID" value="NZ_CP060695.1"/>
</dbReference>
<proteinExistence type="inferred from homology"/>
<dbReference type="InterPro" id="IPR050090">
    <property type="entry name" value="Tyrosine_recombinase_XerCD"/>
</dbReference>
<dbReference type="Pfam" id="PF00589">
    <property type="entry name" value="Phage_integrase"/>
    <property type="match status" value="1"/>
</dbReference>
<dbReference type="InterPro" id="IPR010998">
    <property type="entry name" value="Integrase_recombinase_N"/>
</dbReference>
<reference evidence="5 6" key="1">
    <citation type="submission" date="2020-08" db="EMBL/GenBank/DDBJ databases">
        <title>Polaribacter sp. L12M9 isolated from gut of the Korean scallop.</title>
        <authorList>
            <person name="Jeong Y.S."/>
        </authorList>
    </citation>
    <scope>NUCLEOTIDE SEQUENCE [LARGE SCALE GENOMIC DNA]</scope>
    <source>
        <strain evidence="5 6">L12M9</strain>
    </source>
</reference>
<dbReference type="AlphaFoldDB" id="A0A7G9LDR3"/>
<feature type="domain" description="Tyr recombinase" evidence="4">
    <location>
        <begin position="263"/>
        <end position="449"/>
    </location>
</feature>
<evidence type="ECO:0000313" key="5">
    <source>
        <dbReference type="EMBL" id="QNM86762.1"/>
    </source>
</evidence>
<keyword evidence="2" id="KW-0238">DNA-binding</keyword>
<dbReference type="PROSITE" id="PS51898">
    <property type="entry name" value="TYR_RECOMBINASE"/>
    <property type="match status" value="1"/>
</dbReference>
<dbReference type="SUPFAM" id="SSF56349">
    <property type="entry name" value="DNA breaking-rejoining enzymes"/>
    <property type="match status" value="1"/>
</dbReference>
<accession>A0A7G9LDR3</accession>
<dbReference type="InterPro" id="IPR011010">
    <property type="entry name" value="DNA_brk_join_enz"/>
</dbReference>
<evidence type="ECO:0000256" key="2">
    <source>
        <dbReference type="ARBA" id="ARBA00023125"/>
    </source>
</evidence>
<sequence>MSSFFLLLQRVHDIVHDSAMKLNYSEPKIYTGGVDIASWSKLSAKDKKAALSKSWYIYYSFRNPTSGKLERQSNIKAGVNLYKSKRNRYHILVKLKESLEYVLSQGFNPYKDNISLAEFIEQLLSNEKDEIKKKPIEKETALSFEEKIIIDTTISYSIQESFDLALDTKSKVLNGISYQNFRNRINRFKKWLENEGCDFKQNISIIDKKLVIQYLNTVLQTTSPRNRNNTRTDISSLFQTLEDNEIIENNFVKKINVLKSIPERNKTYTTTEQKDIFKYLEKHDAVLYLFVQFISYNFLRPVEVCRLKIGDIDLIDKKIYVRAKNKPVKVKIIPDILINQLPDLSKLNKHDFLFTPNKIGGQWETKENNKRDYFTKQFKKVKDHFGLGKDYGLYSFRHTFITKLYKEMAKTATPFEVKSKLKLITGHATMDALELYLRDIDAVLPEDYSNLLK</sequence>
<organism evidence="5 6">
    <name type="scientific">Polaribacter pectinis</name>
    <dbReference type="NCBI Taxonomy" id="2738844"/>
    <lineage>
        <taxon>Bacteria</taxon>
        <taxon>Pseudomonadati</taxon>
        <taxon>Bacteroidota</taxon>
        <taxon>Flavobacteriia</taxon>
        <taxon>Flavobacteriales</taxon>
        <taxon>Flavobacteriaceae</taxon>
    </lineage>
</organism>
<dbReference type="Proteomes" id="UP000515808">
    <property type="component" value="Chromosome"/>
</dbReference>
<dbReference type="InterPro" id="IPR013762">
    <property type="entry name" value="Integrase-like_cat_sf"/>
</dbReference>
<comment type="similarity">
    <text evidence="1">Belongs to the 'phage' integrase family.</text>
</comment>
<dbReference type="Gene3D" id="1.10.443.10">
    <property type="entry name" value="Intergrase catalytic core"/>
    <property type="match status" value="1"/>
</dbReference>
<dbReference type="GO" id="GO:0003677">
    <property type="term" value="F:DNA binding"/>
    <property type="evidence" value="ECO:0007669"/>
    <property type="project" value="UniProtKB-KW"/>
</dbReference>
<keyword evidence="3" id="KW-0233">DNA recombination</keyword>
<keyword evidence="6" id="KW-1185">Reference proteome</keyword>
<gene>
    <name evidence="5" type="ORF">H9W90_06500</name>
</gene>
<dbReference type="KEGG" id="ppec:H9W90_06500"/>
<evidence type="ECO:0000256" key="3">
    <source>
        <dbReference type="ARBA" id="ARBA00023172"/>
    </source>
</evidence>